<accession>A0A1I0RDQ8</accession>
<protein>
    <submittedName>
        <fullName evidence="2">Uncharacterized protein</fullName>
    </submittedName>
</protein>
<dbReference type="Proteomes" id="UP000199701">
    <property type="component" value="Unassembled WGS sequence"/>
</dbReference>
<dbReference type="RefSeq" id="WP_092455885.1">
    <property type="nucleotide sequence ID" value="NZ_FOJI01000014.1"/>
</dbReference>
<dbReference type="EMBL" id="FOJI01000014">
    <property type="protein sequence ID" value="SEW38802.1"/>
    <property type="molecule type" value="Genomic_DNA"/>
</dbReference>
<reference evidence="2 3" key="1">
    <citation type="submission" date="2016-10" db="EMBL/GenBank/DDBJ databases">
        <authorList>
            <person name="de Groot N.N."/>
        </authorList>
    </citation>
    <scope>NUCLEOTIDE SEQUENCE [LARGE SCALE GENOMIC DNA]</scope>
    <source>
        <strain evidence="2 3">DSM 9179</strain>
    </source>
</reference>
<gene>
    <name evidence="2" type="ORF">SAMN05421659_11442</name>
</gene>
<keyword evidence="1" id="KW-0732">Signal</keyword>
<feature type="chain" id="PRO_5011784110" evidence="1">
    <location>
        <begin position="33"/>
        <end position="1326"/>
    </location>
</feature>
<proteinExistence type="predicted"/>
<evidence type="ECO:0000313" key="3">
    <source>
        <dbReference type="Proteomes" id="UP000199701"/>
    </source>
</evidence>
<evidence type="ECO:0000256" key="1">
    <source>
        <dbReference type="SAM" id="SignalP"/>
    </source>
</evidence>
<name>A0A1I0RDQ8_9FIRM</name>
<sequence>MKSKHLKRALSSALAGVLIASSIFTGSMTVKAVDTSVTDGSISVAGIGSTEAALGSWVTLIESPTVYRIYPCVVPDPDSLTDNNTLGYDNFYRFRDIAVYEVSGSKTDAAESAYFFTSSTSQSAQTLGETGLILGENEGNNFEELGLSLNLPTQGFSLNNPSYTAFSDNLSSQITTDENGNVQDILANYIATVDARQGSLSDEAKDDLTDLKSISGYGTDNYSQRAKNVGLCIEVCSVGLQVDGGQGYLFSYGDLLATDVRGDAYGVYDPLNSAEKQGKLLSWSASYNLTSGASYSVNSEYNGMAVFLSYNLKSPKDIYSQSVNGTLMYTDDVKANVSTSTENSLGITTSAYASQSNSLSDLGSDSYKAVVNNALASNEVSYAEKALYSAGNTYNNSLVGSAGSTKSNNALGISSSSDMNYGLNGFGNLNDSAISKINNGLYLMGYSTVALNIGEDALSLGDLYSAKGSLQKVLSNAKAKTVASTVDGANAFGSSYQIKFYADDSKNSVVNAYTDAITSNSSGLSYTNASLQASQKASYSNGNVDSQVNSSDSANLLANLQASTLLSGSVEGNKANDVYTDATGTIYATLSYMVKKTYVSSNLTQVTIDQSINDNGDLNVNVNDVKATQTADYLVEANKEWNVSDSNQAYAIIYRTSDYNMKDANSLVSQMVSGLSDSIFDEEGASVLASRFQKETGANVQGFKYLGTGVNTSVTVGSTTKEGSDDLTGLSVLVVCANRTIINTADSTDSLASNEINYVYPNLLGEKSNKSGITSFTNLISGIQYPETVKDNNKGDLTDYKGTNALHYSPSQGLFGVSAQSPKDFDSASFPSYAYSISRGLWNDNLVLSNYRGVTATDNGVQEYVKNTLGMKIGIKGIQTGVSAGENVDATLLAKKFDRYIFSGSMLRKITDNSTESVSVYDTYKVTHSCNKYDSLDLDTASNSNDKSVAFSVTTCKWTDNVLSFVTQSDKTLAMYGEVPYKMYYPTFSSTGILASVAPTVVYAMSEKVRSMTPSSIRGYSLNCDSVAATGKADSETTATGTAAKKLSDKFGGLQIVYAGGSIHASAKDNIEISLISYSLDLSSTEVNGKSLKESFAAENINYKPQEEHEAYVDAFKSQLITSPSMKVYESDNVTVRNNNLYYVLTYANETKVIKDTVSSSIALEFKNGVLTDASKNNAVTDIASAYGISEAEATQMFNNSGIEQQVKDTFEDSLDSNNSSKNKWYTEDSITIVLNKYVTVVQGGDLLVDDKIDITAGPSQNIYSATHNFENGFKSEWFISLSLPEEFVIGDKKYNLEGNNIIIKDQLIVGSAFVISDATTADMKK</sequence>
<organism evidence="2 3">
    <name type="scientific">[Clostridium] fimetarium</name>
    <dbReference type="NCBI Taxonomy" id="99656"/>
    <lineage>
        <taxon>Bacteria</taxon>
        <taxon>Bacillati</taxon>
        <taxon>Bacillota</taxon>
        <taxon>Clostridia</taxon>
        <taxon>Lachnospirales</taxon>
        <taxon>Lachnospiraceae</taxon>
    </lineage>
</organism>
<evidence type="ECO:0000313" key="2">
    <source>
        <dbReference type="EMBL" id="SEW38802.1"/>
    </source>
</evidence>
<feature type="signal peptide" evidence="1">
    <location>
        <begin position="1"/>
        <end position="32"/>
    </location>
</feature>
<keyword evidence="3" id="KW-1185">Reference proteome</keyword>